<proteinExistence type="predicted"/>
<protein>
    <submittedName>
        <fullName evidence="1">Uncharacterized protein</fullName>
    </submittedName>
</protein>
<accession>A0ACB9VK41</accession>
<evidence type="ECO:0000313" key="1">
    <source>
        <dbReference type="EMBL" id="KAI4590374.1"/>
    </source>
</evidence>
<reference evidence="1" key="1">
    <citation type="submission" date="2022-03" db="EMBL/GenBank/DDBJ databases">
        <title>Genomic analyses of argali, domestic sheep and their hybrids provide insights into chromosomal evolution, heterosis and genetic basis of agronomic traits.</title>
        <authorList>
            <person name="Li M."/>
        </authorList>
    </citation>
    <scope>NUCLEOTIDE SEQUENCE</scope>
    <source>
        <strain evidence="1">F1 hybrid</strain>
    </source>
</reference>
<dbReference type="EMBL" id="CM043026">
    <property type="protein sequence ID" value="KAI4590374.1"/>
    <property type="molecule type" value="Genomic_DNA"/>
</dbReference>
<evidence type="ECO:0000313" key="2">
    <source>
        <dbReference type="Proteomes" id="UP001057279"/>
    </source>
</evidence>
<dbReference type="Proteomes" id="UP001057279">
    <property type="component" value="Linkage Group LG01"/>
</dbReference>
<name>A0ACB9VK41_9CETA</name>
<organism evidence="1 2">
    <name type="scientific">Ovis ammon polii x Ovis aries</name>
    <dbReference type="NCBI Taxonomy" id="2918886"/>
    <lineage>
        <taxon>Eukaryota</taxon>
        <taxon>Metazoa</taxon>
        <taxon>Chordata</taxon>
        <taxon>Craniata</taxon>
        <taxon>Vertebrata</taxon>
        <taxon>Euteleostomi</taxon>
        <taxon>Mammalia</taxon>
        <taxon>Eutheria</taxon>
        <taxon>Laurasiatheria</taxon>
        <taxon>Artiodactyla</taxon>
        <taxon>Ruminantia</taxon>
        <taxon>Pecora</taxon>
        <taxon>Bovidae</taxon>
        <taxon>Caprinae</taxon>
        <taxon>Ovis</taxon>
    </lineage>
</organism>
<comment type="caution">
    <text evidence="1">The sequence shown here is derived from an EMBL/GenBank/DDBJ whole genome shotgun (WGS) entry which is preliminary data.</text>
</comment>
<sequence length="147" mass="16209">MSVSLLSMSVSLFLHVCESVIHVCESVPPCLCSCLVPFISHFRQHQTYCLGCGQLQDEGDTENSVACSTPGCRGPLWATEMGGFSRDSSDEEGPRLWLAAAHQKGPEQEALLRQQLQEALGRTLSSDSMSESSDLDEEKGPRERRHR</sequence>
<keyword evidence="2" id="KW-1185">Reference proteome</keyword>
<gene>
    <name evidence="1" type="ORF">MJG53_001423</name>
</gene>